<feature type="transmembrane region" description="Helical" evidence="7">
    <location>
        <begin position="308"/>
        <end position="330"/>
    </location>
</feature>
<feature type="region of interest" description="Disordered" evidence="6">
    <location>
        <begin position="635"/>
        <end position="672"/>
    </location>
</feature>
<evidence type="ECO:0000313" key="8">
    <source>
        <dbReference type="EMBL" id="KAE8262365.1"/>
    </source>
</evidence>
<evidence type="ECO:0000256" key="4">
    <source>
        <dbReference type="ARBA" id="ARBA00022989"/>
    </source>
</evidence>
<feature type="compositionally biased region" description="Low complexity" evidence="6">
    <location>
        <begin position="55"/>
        <end position="67"/>
    </location>
</feature>
<reference evidence="8" key="2">
    <citation type="journal article" date="2019" name="IMA Fungus">
        <title>Genome sequencing and comparison of five Tilletia species to identify candidate genes for the detection of regulated species infecting wheat.</title>
        <authorList>
            <person name="Nguyen H.D.T."/>
            <person name="Sultana T."/>
            <person name="Kesanakurti P."/>
            <person name="Hambleton S."/>
        </authorList>
    </citation>
    <scope>NUCLEOTIDE SEQUENCE</scope>
    <source>
        <strain evidence="8">DAOMC 238032</strain>
    </source>
</reference>
<evidence type="ECO:0000256" key="6">
    <source>
        <dbReference type="SAM" id="MobiDB-lite"/>
    </source>
</evidence>
<feature type="transmembrane region" description="Helical" evidence="7">
    <location>
        <begin position="810"/>
        <end position="834"/>
    </location>
</feature>
<dbReference type="EMBL" id="LWDD02000247">
    <property type="protein sequence ID" value="KAE8262365.1"/>
    <property type="molecule type" value="Genomic_DNA"/>
</dbReference>
<evidence type="ECO:0000313" key="9">
    <source>
        <dbReference type="Proteomes" id="UP000077671"/>
    </source>
</evidence>
<keyword evidence="5 7" id="KW-0472">Membrane</keyword>
<dbReference type="PANTHER" id="PTHR12385">
    <property type="entry name" value="CHOLINE TRANSPORTER-LIKE (SLC FAMILY 44)"/>
    <property type="match status" value="1"/>
</dbReference>
<dbReference type="GO" id="GO:0005886">
    <property type="term" value="C:plasma membrane"/>
    <property type="evidence" value="ECO:0007669"/>
    <property type="project" value="TreeGrafter"/>
</dbReference>
<dbReference type="GO" id="GO:0022857">
    <property type="term" value="F:transmembrane transporter activity"/>
    <property type="evidence" value="ECO:0007669"/>
    <property type="project" value="InterPro"/>
</dbReference>
<feature type="compositionally biased region" description="Acidic residues" evidence="6">
    <location>
        <begin position="208"/>
        <end position="238"/>
    </location>
</feature>
<dbReference type="Proteomes" id="UP000077671">
    <property type="component" value="Unassembled WGS sequence"/>
</dbReference>
<keyword evidence="3 7" id="KW-0812">Transmembrane</keyword>
<feature type="region of interest" description="Disordered" evidence="6">
    <location>
        <begin position="586"/>
        <end position="608"/>
    </location>
</feature>
<feature type="transmembrane region" description="Helical" evidence="7">
    <location>
        <begin position="446"/>
        <end position="465"/>
    </location>
</feature>
<comment type="similarity">
    <text evidence="2">Belongs to the CTL (choline transporter-like) family.</text>
</comment>
<feature type="transmembrane region" description="Helical" evidence="7">
    <location>
        <begin position="685"/>
        <end position="708"/>
    </location>
</feature>
<feature type="transmembrane region" description="Helical" evidence="7">
    <location>
        <begin position="501"/>
        <end position="522"/>
    </location>
</feature>
<keyword evidence="4 7" id="KW-1133">Transmembrane helix</keyword>
<dbReference type="PANTHER" id="PTHR12385:SF88">
    <property type="entry name" value="CHOLINE TRANSPORTER-LIKE PROTEIN CTL1"/>
    <property type="match status" value="1"/>
</dbReference>
<feature type="compositionally biased region" description="Low complexity" evidence="6">
    <location>
        <begin position="250"/>
        <end position="259"/>
    </location>
</feature>
<dbReference type="InterPro" id="IPR007603">
    <property type="entry name" value="Choline_transptr-like"/>
</dbReference>
<protein>
    <submittedName>
        <fullName evidence="8">Uncharacterized protein</fullName>
    </submittedName>
</protein>
<feature type="compositionally biased region" description="Basic and acidic residues" evidence="6">
    <location>
        <begin position="128"/>
        <end position="147"/>
    </location>
</feature>
<dbReference type="Pfam" id="PF04515">
    <property type="entry name" value="Choline_transpo"/>
    <property type="match status" value="2"/>
</dbReference>
<comment type="subcellular location">
    <subcellularLocation>
        <location evidence="1">Membrane</location>
        <topology evidence="1">Multi-pass membrane protein</topology>
    </subcellularLocation>
</comment>
<evidence type="ECO:0000256" key="5">
    <source>
        <dbReference type="ARBA" id="ARBA00023136"/>
    </source>
</evidence>
<sequence length="906" mass="96430">MTSFSTYASRFLSSAYGPFRTEDKEQHEHLQNASEASPPQPGTAPSGSRFVATSAAPTAQARPTARQHTAAPSKRPANFDADPLFYSALYGYDPLHQHNHTAAAAAAHAPYQHPFGGDPFGDPYEGDEDHHSHSNSDDEHDPSDSRNLHSVALPRDSQWAAAGGGSPRSSILNPTPHSSDSGSASGDDDDGDGRRRFARRNRRKVYRDDDDGDGEDQEGGEDEDEEDEYYNSEEEEDMLNQQRRRHQRPSSADASSSSSENEDDTNDAHDETLSRSGRVIYVHPEHVDNDGWGPWFSRMARGKYNDKSAAVVFASATTFTLLVAGGVAFGAKPQSAPESPSTRPSSYYTITRTLPILILLTLLSIIASLANLWILRHVAQRLGGGSAALGPADRGGEEDGAAKVWVRNALLAIPAVLGLGWVWALAGSFVYDDEQWTGGGWSTTGLRLFSLIPLLMAFLFARSVYKRRAALSRSIAVLELSCSILLAHPYIFLVALAQLGIFILLTIPFLTIFARLFLVGHFSSAGGGGKEEGAKVWITSSRAAWLAWITFGTWLWTWAVLRGIQRVTIAGVVSHWYFHRTGPEGASPHAPPALSRTTPANVGVPPAPASQAGLSSAAAAAAAAAAENVAGPSPIPAPGAWLAEEDQPNSPNAKKRTSGSGAGPIPPSPEDVVRASLSRATGPSFGTIILAALVLSLLRLATIVAWCARRVSKAIARSASQRLVSAAGAGVGVGPIALGLDNVASRGLSIWMQPVGHGAAVLAGLTAVAQSVSEYALVYTGVTGEGFWKGARRAGRLVGRHGVKGVMDGLVINLLLDMTTIALSFLAGVAGFLFSAHQLHVPADAPLVGLLCAAVPYWTLRLCADVLRNAADTVYLCWAIDRQLQDEHCTKADEAFQMEEDGTLPF</sequence>
<feature type="compositionally biased region" description="Basic and acidic residues" evidence="6">
    <location>
        <begin position="20"/>
        <end position="30"/>
    </location>
</feature>
<evidence type="ECO:0000256" key="3">
    <source>
        <dbReference type="ARBA" id="ARBA00022692"/>
    </source>
</evidence>
<reference evidence="8" key="1">
    <citation type="submission" date="2016-04" db="EMBL/GenBank/DDBJ databases">
        <authorList>
            <person name="Nguyen H.D."/>
            <person name="Kesanakurti P."/>
            <person name="Cullis J."/>
            <person name="Levesque C.A."/>
            <person name="Hambleton S."/>
        </authorList>
    </citation>
    <scope>NUCLEOTIDE SEQUENCE</scope>
    <source>
        <strain evidence="8">DAOMC 238032</strain>
    </source>
</reference>
<organism evidence="8 9">
    <name type="scientific">Tilletia caries</name>
    <name type="common">wheat bunt fungus</name>
    <dbReference type="NCBI Taxonomy" id="13290"/>
    <lineage>
        <taxon>Eukaryota</taxon>
        <taxon>Fungi</taxon>
        <taxon>Dikarya</taxon>
        <taxon>Basidiomycota</taxon>
        <taxon>Ustilaginomycotina</taxon>
        <taxon>Exobasidiomycetes</taxon>
        <taxon>Tilletiales</taxon>
        <taxon>Tilletiaceae</taxon>
        <taxon>Tilletia</taxon>
    </lineage>
</organism>
<dbReference type="AlphaFoldDB" id="A0A8T8TK70"/>
<feature type="transmembrane region" description="Helical" evidence="7">
    <location>
        <begin position="840"/>
        <end position="860"/>
    </location>
</feature>
<feature type="compositionally biased region" description="Polar residues" evidence="6">
    <location>
        <begin position="167"/>
        <end position="177"/>
    </location>
</feature>
<feature type="transmembrane region" description="Helical" evidence="7">
    <location>
        <begin position="404"/>
        <end position="426"/>
    </location>
</feature>
<proteinExistence type="inferred from homology"/>
<feature type="region of interest" description="Disordered" evidence="6">
    <location>
        <begin position="15"/>
        <end position="78"/>
    </location>
</feature>
<name>A0A8T8TK70_9BASI</name>
<comment type="caution">
    <text evidence="8">The sequence shown here is derived from an EMBL/GenBank/DDBJ whole genome shotgun (WGS) entry which is preliminary data.</text>
</comment>
<gene>
    <name evidence="8" type="ORF">A4X03_0g2511</name>
</gene>
<feature type="compositionally biased region" description="Basic residues" evidence="6">
    <location>
        <begin position="196"/>
        <end position="205"/>
    </location>
</feature>
<evidence type="ECO:0000256" key="7">
    <source>
        <dbReference type="SAM" id="Phobius"/>
    </source>
</evidence>
<feature type="transmembrane region" description="Helical" evidence="7">
    <location>
        <begin position="350"/>
        <end position="374"/>
    </location>
</feature>
<accession>A0A8T8TK70</accession>
<evidence type="ECO:0000256" key="1">
    <source>
        <dbReference type="ARBA" id="ARBA00004141"/>
    </source>
</evidence>
<evidence type="ECO:0000256" key="2">
    <source>
        <dbReference type="ARBA" id="ARBA00007168"/>
    </source>
</evidence>
<feature type="region of interest" description="Disordered" evidence="6">
    <location>
        <begin position="102"/>
        <end position="277"/>
    </location>
</feature>